<evidence type="ECO:0000313" key="3">
    <source>
        <dbReference type="Proteomes" id="UP001501747"/>
    </source>
</evidence>
<dbReference type="Proteomes" id="UP001501747">
    <property type="component" value="Unassembled WGS sequence"/>
</dbReference>
<comment type="caution">
    <text evidence="2">The sequence shown here is derived from an EMBL/GenBank/DDBJ whole genome shotgun (WGS) entry which is preliminary data.</text>
</comment>
<reference evidence="3" key="1">
    <citation type="journal article" date="2019" name="Int. J. Syst. Evol. Microbiol.">
        <title>The Global Catalogue of Microorganisms (GCM) 10K type strain sequencing project: providing services to taxonomists for standard genome sequencing and annotation.</title>
        <authorList>
            <consortium name="The Broad Institute Genomics Platform"/>
            <consortium name="The Broad Institute Genome Sequencing Center for Infectious Disease"/>
            <person name="Wu L."/>
            <person name="Ma J."/>
        </authorList>
    </citation>
    <scope>NUCLEOTIDE SEQUENCE [LARGE SCALE GENOMIC DNA]</scope>
    <source>
        <strain evidence="3">JCM 17342</strain>
    </source>
</reference>
<feature type="signal peptide" evidence="1">
    <location>
        <begin position="1"/>
        <end position="25"/>
    </location>
</feature>
<feature type="chain" id="PRO_5046615269" description="Secreted protein" evidence="1">
    <location>
        <begin position="26"/>
        <end position="94"/>
    </location>
</feature>
<keyword evidence="3" id="KW-1185">Reference proteome</keyword>
<name>A0ABP7R989_9PSEU</name>
<proteinExistence type="predicted"/>
<dbReference type="Pfam" id="PF19882">
    <property type="entry name" value="DUF6355"/>
    <property type="match status" value="1"/>
</dbReference>
<sequence>MRRNIRIAVAIVAAVAAGTTTTATASATPAPQDPDCGYVADEDGSAYYHHCGSGKVLVHIDYKTWNDVDWCLLPGWTPLGRASIVQNAWYMRGC</sequence>
<evidence type="ECO:0008006" key="4">
    <source>
        <dbReference type="Google" id="ProtNLM"/>
    </source>
</evidence>
<dbReference type="InterPro" id="IPR045935">
    <property type="entry name" value="DUF6355"/>
</dbReference>
<evidence type="ECO:0000256" key="1">
    <source>
        <dbReference type="SAM" id="SignalP"/>
    </source>
</evidence>
<protein>
    <recommendedName>
        <fullName evidence="4">Secreted protein</fullName>
    </recommendedName>
</protein>
<gene>
    <name evidence="2" type="ORF">GCM10022247_12600</name>
</gene>
<evidence type="ECO:0000313" key="2">
    <source>
        <dbReference type="EMBL" id="GAA3994381.1"/>
    </source>
</evidence>
<accession>A0ABP7R989</accession>
<dbReference type="EMBL" id="BAABAL010000005">
    <property type="protein sequence ID" value="GAA3994381.1"/>
    <property type="molecule type" value="Genomic_DNA"/>
</dbReference>
<dbReference type="RefSeq" id="WP_344871567.1">
    <property type="nucleotide sequence ID" value="NZ_BAABAL010000005.1"/>
</dbReference>
<keyword evidence="1" id="KW-0732">Signal</keyword>
<organism evidence="2 3">
    <name type="scientific">Allokutzneria multivorans</name>
    <dbReference type="NCBI Taxonomy" id="1142134"/>
    <lineage>
        <taxon>Bacteria</taxon>
        <taxon>Bacillati</taxon>
        <taxon>Actinomycetota</taxon>
        <taxon>Actinomycetes</taxon>
        <taxon>Pseudonocardiales</taxon>
        <taxon>Pseudonocardiaceae</taxon>
        <taxon>Allokutzneria</taxon>
    </lineage>
</organism>